<proteinExistence type="predicted"/>
<protein>
    <submittedName>
        <fullName evidence="2">DUF445 domain-containing protein</fullName>
    </submittedName>
</protein>
<feature type="transmembrane region" description="Helical" evidence="1">
    <location>
        <begin position="395"/>
        <end position="415"/>
    </location>
</feature>
<keyword evidence="1" id="KW-0472">Membrane</keyword>
<dbReference type="Proteomes" id="UP001236585">
    <property type="component" value="Chromosome"/>
</dbReference>
<feature type="transmembrane region" description="Helical" evidence="1">
    <location>
        <begin position="23"/>
        <end position="44"/>
    </location>
</feature>
<keyword evidence="1" id="KW-1133">Transmembrane helix</keyword>
<dbReference type="RefSeq" id="WP_285189509.1">
    <property type="nucleotide sequence ID" value="NZ_CP126981.1"/>
</dbReference>
<evidence type="ECO:0000256" key="1">
    <source>
        <dbReference type="SAM" id="Phobius"/>
    </source>
</evidence>
<sequence>MTSSVVAWGQSFGEIVADAKLNWFIYLSMPLVAAFVGYTTKLVALQMLYKPIEFVGIGPFGWQGVVPRRAGKTAAVTIQMLTDKLLRPEEILDKIDAQQAVDELREPLTRTIDEMARDLAEQVRPGLWDAIPEAGRKAVLSRVHAAAPGVVDNLLAEMKSDLPRFVDLQYLAVTTLVNNKAQLNELLKGMGGAAMKFIRRSGIYFGFAIGLVQMVAWGVFHNPWIMPGFGFVTGFASDWLALNLIFIPREPVKLFGFIPIQGVLHTQRDNVTRDYARILANDLFHPDALLDAILHGPTAERLFAAIEKEVSSALDAQAGVAQPFIKLAIGTKRYHQAKDAIVQMLLERLPETMQQAKEYAAKTLDIENLIVDKMNKLSPDEYEAILRPVFKDDEMLMVMVGAVLGFLVGELQVVLVEQFAR</sequence>
<keyword evidence="1" id="KW-0812">Transmembrane</keyword>
<dbReference type="PANTHER" id="PTHR35791">
    <property type="entry name" value="UPF0754 MEMBRANE PROTEIN YHEB"/>
    <property type="match status" value="1"/>
</dbReference>
<dbReference type="EMBL" id="CP126981">
    <property type="protein sequence ID" value="WIM88988.1"/>
    <property type="molecule type" value="Genomic_DNA"/>
</dbReference>
<accession>A0ABY8W3J4</accession>
<feature type="transmembrane region" description="Helical" evidence="1">
    <location>
        <begin position="202"/>
        <end position="220"/>
    </location>
</feature>
<gene>
    <name evidence="2" type="ORF">PT015_05815</name>
</gene>
<dbReference type="PANTHER" id="PTHR35791:SF1">
    <property type="entry name" value="UPF0754 MEMBRANE PROTEIN YHEB"/>
    <property type="match status" value="1"/>
</dbReference>
<name>A0ABY8W3J4_9MYCO</name>
<evidence type="ECO:0000313" key="3">
    <source>
        <dbReference type="Proteomes" id="UP001236585"/>
    </source>
</evidence>
<keyword evidence="3" id="KW-1185">Reference proteome</keyword>
<evidence type="ECO:0000313" key="2">
    <source>
        <dbReference type="EMBL" id="WIM88988.1"/>
    </source>
</evidence>
<organism evidence="2 3">
    <name type="scientific">Candidatus Mycobacterium wuenschmannii</name>
    <dbReference type="NCBI Taxonomy" id="3027808"/>
    <lineage>
        <taxon>Bacteria</taxon>
        <taxon>Bacillati</taxon>
        <taxon>Actinomycetota</taxon>
        <taxon>Actinomycetes</taxon>
        <taxon>Mycobacteriales</taxon>
        <taxon>Mycobacteriaceae</taxon>
        <taxon>Mycobacterium</taxon>
    </lineage>
</organism>
<feature type="transmembrane region" description="Helical" evidence="1">
    <location>
        <begin position="226"/>
        <end position="247"/>
    </location>
</feature>
<reference evidence="2 3" key="1">
    <citation type="journal article" date="2023" name="Microbiol. Resour. Announc.">
        <title>Complete Genome Sequence of Mycobacterium wuenschmanii, a novel Nontuberculous Mycobacterium Isolated from a captive population of Amazon Milk Frogs.</title>
        <authorList>
            <person name="Hicks J."/>
            <person name="Zeineldin M."/>
            <person name="Ward H."/>
            <person name="Wuenschmann A."/>
            <person name="Camp P."/>
            <person name="Farrell D."/>
            <person name="Lehman K."/>
            <person name="Thacker T."/>
            <person name="Cuthbert E."/>
        </authorList>
    </citation>
    <scope>NUCLEOTIDE SEQUENCE [LARGE SCALE GENOMIC DNA]</scope>
    <source>
        <strain evidence="2 3">Wuenschmanii</strain>
    </source>
</reference>